<dbReference type="InterPro" id="IPR020861">
    <property type="entry name" value="Triosephosphate_isomerase_AS"/>
</dbReference>
<feature type="active site" description="Proton acceptor" evidence="6">
    <location>
        <position position="170"/>
    </location>
</feature>
<dbReference type="InterPro" id="IPR022896">
    <property type="entry name" value="TrioseP_Isoase_bac/euk"/>
</dbReference>
<dbReference type="GO" id="GO:0004807">
    <property type="term" value="F:triose-phosphate isomerase activity"/>
    <property type="evidence" value="ECO:0007669"/>
    <property type="project" value="UniProtKB-EC"/>
</dbReference>
<keyword evidence="2 6" id="KW-0312">Gluconeogenesis</keyword>
<keyword evidence="3 6" id="KW-0963">Cytoplasm</keyword>
<gene>
    <name evidence="6 8" type="primary">tpiA</name>
    <name evidence="8" type="ORF">OKA04_02605</name>
</gene>
<dbReference type="PROSITE" id="PS51440">
    <property type="entry name" value="TIM_2"/>
    <property type="match status" value="1"/>
</dbReference>
<feature type="active site" description="Electrophile" evidence="6">
    <location>
        <position position="98"/>
    </location>
</feature>
<comment type="pathway">
    <text evidence="6 7">Carbohydrate biosynthesis; gluconeogenesis.</text>
</comment>
<dbReference type="EC" id="5.3.1.1" evidence="6 7"/>
<feature type="binding site" evidence="6">
    <location>
        <position position="216"/>
    </location>
    <ligand>
        <name>substrate</name>
    </ligand>
</feature>
<dbReference type="Proteomes" id="UP001207930">
    <property type="component" value="Unassembled WGS sequence"/>
</dbReference>
<evidence type="ECO:0000313" key="8">
    <source>
        <dbReference type="EMBL" id="MCW1883601.1"/>
    </source>
</evidence>
<reference evidence="8 9" key="1">
    <citation type="submission" date="2022-10" db="EMBL/GenBank/DDBJ databases">
        <title>Luteolibacter flavescens strain MCCC 1K03193, whole genome shotgun sequencing project.</title>
        <authorList>
            <person name="Zhao G."/>
            <person name="Shen L."/>
        </authorList>
    </citation>
    <scope>NUCLEOTIDE SEQUENCE [LARGE SCALE GENOMIC DNA]</scope>
    <source>
        <strain evidence="8 9">MCCC 1K03193</strain>
    </source>
</reference>
<comment type="similarity">
    <text evidence="1 6 7">Belongs to the triosephosphate isomerase family.</text>
</comment>
<dbReference type="NCBIfam" id="TIGR00419">
    <property type="entry name" value="tim"/>
    <property type="match status" value="1"/>
</dbReference>
<dbReference type="SUPFAM" id="SSF51351">
    <property type="entry name" value="Triosephosphate isomerase (TIM)"/>
    <property type="match status" value="1"/>
</dbReference>
<evidence type="ECO:0000313" key="9">
    <source>
        <dbReference type="Proteomes" id="UP001207930"/>
    </source>
</evidence>
<comment type="subcellular location">
    <subcellularLocation>
        <location evidence="6 7">Cytoplasm</location>
    </subcellularLocation>
</comment>
<keyword evidence="4 6" id="KW-0324">Glycolysis</keyword>
<comment type="caution">
    <text evidence="8">The sequence shown here is derived from an EMBL/GenBank/DDBJ whole genome shotgun (WGS) entry which is preliminary data.</text>
</comment>
<name>A0ABT3FJ67_9BACT</name>
<protein>
    <recommendedName>
        <fullName evidence="6 7">Triosephosphate isomerase</fullName>
        <shortName evidence="6">TIM</shortName>
        <shortName evidence="6">TPI</shortName>
        <ecNumber evidence="6 7">5.3.1.1</ecNumber>
    </recommendedName>
    <alternativeName>
        <fullName evidence="6">Triose-phosphate isomerase</fullName>
    </alternativeName>
</protein>
<evidence type="ECO:0000256" key="5">
    <source>
        <dbReference type="ARBA" id="ARBA00023235"/>
    </source>
</evidence>
<accession>A0ABT3FJ67</accession>
<sequence length="255" mass="27620">MIRKPIFAANWKMNLGPSETEDFAKSFLSKVQNRTFPCDIVIAPPFVSLAKAAEILGNVSSIALAAQNCSQFDSGAYTGEISGMMLKEFFVHYVILGHSERRAIYGETDEVINVKVRKARELNLRPIFCIGETLEERKAGQLEKVLRTQVSLGLKGLSERDLLDTVIAYEPVWAIGTGVTATAEQAQEAHAFVRSLVAEQFGNDSAAKIRIQYGGSVKPGNAAELMACPDIDGALIGGASLEPQSFLDIIEKGAP</sequence>
<feature type="binding site" evidence="6">
    <location>
        <begin position="10"/>
        <end position="12"/>
    </location>
    <ligand>
        <name>substrate</name>
    </ligand>
</feature>
<dbReference type="PROSITE" id="PS00171">
    <property type="entry name" value="TIM_1"/>
    <property type="match status" value="1"/>
</dbReference>
<evidence type="ECO:0000256" key="7">
    <source>
        <dbReference type="RuleBase" id="RU363013"/>
    </source>
</evidence>
<keyword evidence="5 6" id="KW-0413">Isomerase</keyword>
<dbReference type="InterPro" id="IPR035990">
    <property type="entry name" value="TIM_sf"/>
</dbReference>
<comment type="catalytic activity">
    <reaction evidence="6 7">
        <text>D-glyceraldehyde 3-phosphate = dihydroxyacetone phosphate</text>
        <dbReference type="Rhea" id="RHEA:18585"/>
        <dbReference type="ChEBI" id="CHEBI:57642"/>
        <dbReference type="ChEBI" id="CHEBI:59776"/>
        <dbReference type="EC" id="5.3.1.1"/>
    </reaction>
</comment>
<dbReference type="InterPro" id="IPR000652">
    <property type="entry name" value="Triosephosphate_isomerase"/>
</dbReference>
<dbReference type="EMBL" id="JAPDDS010000001">
    <property type="protein sequence ID" value="MCW1883601.1"/>
    <property type="molecule type" value="Genomic_DNA"/>
</dbReference>
<dbReference type="Gene3D" id="3.20.20.70">
    <property type="entry name" value="Aldolase class I"/>
    <property type="match status" value="1"/>
</dbReference>
<keyword evidence="9" id="KW-1185">Reference proteome</keyword>
<dbReference type="Pfam" id="PF00121">
    <property type="entry name" value="TIM"/>
    <property type="match status" value="1"/>
</dbReference>
<feature type="binding site" evidence="6">
    <location>
        <position position="176"/>
    </location>
    <ligand>
        <name>substrate</name>
    </ligand>
</feature>
<dbReference type="PANTHER" id="PTHR21139:SF42">
    <property type="entry name" value="TRIOSEPHOSPHATE ISOMERASE"/>
    <property type="match status" value="1"/>
</dbReference>
<evidence type="ECO:0000256" key="3">
    <source>
        <dbReference type="ARBA" id="ARBA00022490"/>
    </source>
</evidence>
<feature type="binding site" evidence="6">
    <location>
        <begin position="237"/>
        <end position="238"/>
    </location>
    <ligand>
        <name>substrate</name>
    </ligand>
</feature>
<organism evidence="8 9">
    <name type="scientific">Luteolibacter flavescens</name>
    <dbReference type="NCBI Taxonomy" id="1859460"/>
    <lineage>
        <taxon>Bacteria</taxon>
        <taxon>Pseudomonadati</taxon>
        <taxon>Verrucomicrobiota</taxon>
        <taxon>Verrucomicrobiia</taxon>
        <taxon>Verrucomicrobiales</taxon>
        <taxon>Verrucomicrobiaceae</taxon>
        <taxon>Luteolibacter</taxon>
    </lineage>
</organism>
<dbReference type="HAMAP" id="MF_00147_B">
    <property type="entry name" value="TIM_B"/>
    <property type="match status" value="1"/>
</dbReference>
<evidence type="ECO:0000256" key="2">
    <source>
        <dbReference type="ARBA" id="ARBA00022432"/>
    </source>
</evidence>
<comment type="function">
    <text evidence="6">Involved in the gluconeogenesis. Catalyzes stereospecifically the conversion of dihydroxyacetone phosphate (DHAP) to D-glyceraldehyde-3-phosphate (G3P).</text>
</comment>
<comment type="subunit">
    <text evidence="6 7">Homodimer.</text>
</comment>
<dbReference type="RefSeq" id="WP_264499559.1">
    <property type="nucleotide sequence ID" value="NZ_JAPDDS010000001.1"/>
</dbReference>
<comment type="pathway">
    <text evidence="6 7">Carbohydrate degradation; glycolysis; D-glyceraldehyde 3-phosphate from glycerone phosphate: step 1/1.</text>
</comment>
<evidence type="ECO:0000256" key="4">
    <source>
        <dbReference type="ARBA" id="ARBA00023152"/>
    </source>
</evidence>
<proteinExistence type="inferred from homology"/>
<dbReference type="PANTHER" id="PTHR21139">
    <property type="entry name" value="TRIOSEPHOSPHATE ISOMERASE"/>
    <property type="match status" value="1"/>
</dbReference>
<dbReference type="InterPro" id="IPR013785">
    <property type="entry name" value="Aldolase_TIM"/>
</dbReference>
<evidence type="ECO:0000256" key="1">
    <source>
        <dbReference type="ARBA" id="ARBA00007422"/>
    </source>
</evidence>
<evidence type="ECO:0000256" key="6">
    <source>
        <dbReference type="HAMAP-Rule" id="MF_00147"/>
    </source>
</evidence>
<dbReference type="CDD" id="cd00311">
    <property type="entry name" value="TIM"/>
    <property type="match status" value="1"/>
</dbReference>